<comment type="caution">
    <text evidence="3">Lacks conserved residue(s) required for the propagation of feature annotation.</text>
</comment>
<evidence type="ECO:0000256" key="4">
    <source>
        <dbReference type="SAM" id="MobiDB-lite"/>
    </source>
</evidence>
<feature type="region of interest" description="Disordered" evidence="4">
    <location>
        <begin position="1313"/>
        <end position="1371"/>
    </location>
</feature>
<evidence type="ECO:0000259" key="6">
    <source>
        <dbReference type="PROSITE" id="PS50184"/>
    </source>
</evidence>
<keyword evidence="1 3" id="KW-1015">Disulfide bond</keyword>
<dbReference type="PROSITE" id="PS01208">
    <property type="entry name" value="VWFC_1"/>
    <property type="match status" value="2"/>
</dbReference>
<dbReference type="InterPro" id="IPR036084">
    <property type="entry name" value="Ser_inhib-like_sf"/>
</dbReference>
<feature type="region of interest" description="Disordered" evidence="4">
    <location>
        <begin position="286"/>
        <end position="329"/>
    </location>
</feature>
<evidence type="ECO:0000256" key="1">
    <source>
        <dbReference type="ARBA" id="ARBA00023157"/>
    </source>
</evidence>
<evidence type="ECO:0000259" key="7">
    <source>
        <dbReference type="PROSITE" id="PS51233"/>
    </source>
</evidence>
<feature type="region of interest" description="Disordered" evidence="4">
    <location>
        <begin position="509"/>
        <end position="531"/>
    </location>
</feature>
<dbReference type="InterPro" id="IPR001846">
    <property type="entry name" value="VWF_type-D"/>
</dbReference>
<feature type="compositionally biased region" description="Low complexity" evidence="4">
    <location>
        <begin position="520"/>
        <end position="531"/>
    </location>
</feature>
<dbReference type="GO" id="GO:0031012">
    <property type="term" value="C:extracellular matrix"/>
    <property type="evidence" value="ECO:0007669"/>
    <property type="project" value="TreeGrafter"/>
</dbReference>
<feature type="domain" description="VWFC" evidence="6">
    <location>
        <begin position="1049"/>
        <end position="1116"/>
    </location>
</feature>
<sequence>SGSTEETSTICTTEITETTEMTPTTEKTSTEIIQTPASTSTTKEVTTSTTVSPSAPTPTTTGNPFIPPSTTGGTSSKGTFSTSTPFTTEITKTTTPTISTVTSSSPTTRITTGSPPSTPTTTAETKTKTSFPPHTSFITVVSKPTTPTGSIGIPSTTTPTTGTSPTPPSPPEETSSKSSFSPSTLTTTEVGETTSSGMTSVITETPIPSSTSSGSNVTSTVTSSKTPTTTSTTTTVTPPTTPSASATSVPTASPTTTSTSMVSKTLHPVKTEATYTTASQSSMFTMESSTEITSIPSQPITSVTPPIPSTTTSTSGSIPTPATSSPPIYTEVTTICTTEMSETTEITETTELTSSTPIESLHTTLPPELPIFSTTPSPSISVTPGSVTTGNVSSSTSAEWTTIATVTVAVSPSTLTPTTSITGTTIMFPSSSSALTSSSVLFSTSTSPSTTYLPSTTECFCILNGTVYPQGAILYNYTDETGYCIWAFCNETCIVEKHIEPCISITTQPTTSSKTEESTEPMTTAKQTTVESTTSTTQDCPDFDPPRLHNETWHICDCLMATCIVNNVVAITPIVCPPVENIICANGYSPAQVYDDYHCCLHSECGCQCSGWGGSHYVTFDGQQYNYEGNCTYVLVEEINTTHNFGVYIDNYECNSQDGSSCLRAMIVKFDKVEIQIKNNGTNGGQFLVTVKGTNVSLPYSNYGVSIFSLTTHVTVEIPKIEAQIIFYGMGFSVKLPYKFFGNNTQGQCGTCTNDQSDDCMLPNGKQASSCSEMAAHWQVKDANKPNCNAPPSSSATPRPHVTPSDQITQHPCDSNSVCNLFKTKLFELCDQGFSSNFYYDACIIDGCVNQDIKKACTSLQMYAAECMSRKQLCIDWRNYTGGQCSLKCPSNKIYKTCESSKEQTCTPSNENVLQPEGCFCPGNTINFSPGSDICVDKWEGCMGPDGVHRKFGESFEFKCQDCICDNITQQVICQPHKCDSSPSVTCDGDGFIVAKVPNPKDHCCMETECKCIISLCNSTEIKCDLGFNIVTKTPDGKCCPVSTCEPMGVCVNEGAEYRPGADIPLSKCQRCTCTNETNPETQLNKISCQNVECNKKCEQGFEYQEMTDECCGKCVQVKCLVDLGDQPVVLLPPGDELPSPYNNCTVFGCTQIHDFLLLNVSKIICPDFDEDNCEPGTISITENGCCKTCHEKETCKRLRQKTQIKYEGCVALEEAETASCEGTCDAHSMYSTEANSMDHKCTCCQETMTHEKEILLLCPDGTTIQHRYIYVDECNCVKMNCEEITNTTSQSRISSGKSSSDTSNLIEVKTILNNSKENKHNLSLSKGGTSNNSNKNKSESHKNGPQEYKPEDKKQRRVRRANMKRQLKQA</sequence>
<dbReference type="SUPFAM" id="SSF57567">
    <property type="entry name" value="Serine protease inhibitors"/>
    <property type="match status" value="1"/>
</dbReference>
<feature type="region of interest" description="Disordered" evidence="4">
    <location>
        <begin position="788"/>
        <end position="809"/>
    </location>
</feature>
<feature type="compositionally biased region" description="Low complexity" evidence="4">
    <location>
        <begin position="1"/>
        <end position="61"/>
    </location>
</feature>
<evidence type="ECO:0000259" key="5">
    <source>
        <dbReference type="PROSITE" id="PS01225"/>
    </source>
</evidence>
<dbReference type="SMART" id="SM00216">
    <property type="entry name" value="VWD"/>
    <property type="match status" value="1"/>
</dbReference>
<feature type="compositionally biased region" description="Basic and acidic residues" evidence="4">
    <location>
        <begin position="1337"/>
        <end position="1355"/>
    </location>
</feature>
<dbReference type="PROSITE" id="PS50184">
    <property type="entry name" value="VWFC_2"/>
    <property type="match status" value="2"/>
</dbReference>
<feature type="compositionally biased region" description="Polar residues" evidence="4">
    <location>
        <begin position="788"/>
        <end position="797"/>
    </location>
</feature>
<dbReference type="InterPro" id="IPR050780">
    <property type="entry name" value="Mucin_vWF_Thrombospondin_sf"/>
</dbReference>
<proteinExistence type="evidence at transcript level"/>
<dbReference type="SMART" id="SM00214">
    <property type="entry name" value="VWC"/>
    <property type="match status" value="2"/>
</dbReference>
<dbReference type="SMART" id="SM00041">
    <property type="entry name" value="CT"/>
    <property type="match status" value="1"/>
</dbReference>
<dbReference type="EMBL" id="JW861699">
    <property type="protein sequence ID" value="AFO94216.1"/>
    <property type="molecule type" value="mRNA"/>
</dbReference>
<feature type="compositionally biased region" description="Low complexity" evidence="4">
    <location>
        <begin position="288"/>
        <end position="329"/>
    </location>
</feature>
<feature type="compositionally biased region" description="Low complexity" evidence="4">
    <location>
        <begin position="68"/>
        <end position="132"/>
    </location>
</feature>
<feature type="non-terminal residue" evidence="8">
    <location>
        <position position="1"/>
    </location>
</feature>
<evidence type="ECO:0000313" key="8">
    <source>
        <dbReference type="EMBL" id="AFO94216.1"/>
    </source>
</evidence>
<feature type="region of interest" description="Disordered" evidence="4">
    <location>
        <begin position="1"/>
        <end position="265"/>
    </location>
</feature>
<protein>
    <submittedName>
        <fullName evidence="8">Mucin 2, oligomeric mucus/gel-forming</fullName>
    </submittedName>
</protein>
<dbReference type="PANTHER" id="PTHR11339">
    <property type="entry name" value="EXTRACELLULAR MATRIX GLYCOPROTEIN RELATED"/>
    <property type="match status" value="1"/>
</dbReference>
<feature type="compositionally biased region" description="Low complexity" evidence="4">
    <location>
        <begin position="172"/>
        <end position="265"/>
    </location>
</feature>
<dbReference type="PROSITE" id="PS01185">
    <property type="entry name" value="CTCK_1"/>
    <property type="match status" value="1"/>
</dbReference>
<name>V9K8S1_CALMI</name>
<feature type="disulfide bond" evidence="3">
    <location>
        <begin position="1210"/>
        <end position="1259"/>
    </location>
</feature>
<feature type="domain" description="VWFD" evidence="7">
    <location>
        <begin position="607"/>
        <end position="789"/>
    </location>
</feature>
<feature type="domain" description="VWFC" evidence="6">
    <location>
        <begin position="940"/>
        <end position="1011"/>
    </location>
</feature>
<dbReference type="PROSITE" id="PS51233">
    <property type="entry name" value="VWFD"/>
    <property type="match status" value="1"/>
</dbReference>
<dbReference type="GO" id="GO:0005615">
    <property type="term" value="C:extracellular space"/>
    <property type="evidence" value="ECO:0007669"/>
    <property type="project" value="TreeGrafter"/>
</dbReference>
<feature type="disulfide bond" evidence="3">
    <location>
        <begin position="1225"/>
        <end position="1277"/>
    </location>
</feature>
<feature type="compositionally biased region" description="Low complexity" evidence="4">
    <location>
        <begin position="144"/>
        <end position="164"/>
    </location>
</feature>
<feature type="domain" description="CTCK" evidence="5">
    <location>
        <begin position="1196"/>
        <end position="1283"/>
    </location>
</feature>
<feature type="compositionally biased region" description="Basic residues" evidence="4">
    <location>
        <begin position="1356"/>
        <end position="1371"/>
    </location>
</feature>
<feature type="compositionally biased region" description="Low complexity" evidence="4">
    <location>
        <begin position="1322"/>
        <end position="1336"/>
    </location>
</feature>
<dbReference type="Pfam" id="PF00094">
    <property type="entry name" value="VWD"/>
    <property type="match status" value="1"/>
</dbReference>
<dbReference type="InterPro" id="IPR006207">
    <property type="entry name" value="Cys_knot_C"/>
</dbReference>
<dbReference type="PANTHER" id="PTHR11339:SF406">
    <property type="entry name" value="MUCIN-5AC-LIKE"/>
    <property type="match status" value="1"/>
</dbReference>
<keyword evidence="2" id="KW-0325">Glycoprotein</keyword>
<accession>V9K8S1</accession>
<dbReference type="InterPro" id="IPR001007">
    <property type="entry name" value="VWF_dom"/>
</dbReference>
<evidence type="ECO:0000256" key="2">
    <source>
        <dbReference type="ARBA" id="ARBA00023180"/>
    </source>
</evidence>
<feature type="disulfide bond" evidence="3">
    <location>
        <begin position="1221"/>
        <end position="1275"/>
    </location>
</feature>
<reference evidence="8" key="1">
    <citation type="journal article" date="2014" name="Nature">
        <title>Elephant shark genome provides unique insights into gnathostome evolution.</title>
        <authorList>
            <consortium name="International Elephant Shark Genome Sequencing Consortium"/>
            <person name="Venkatesh B."/>
            <person name="Lee A.P."/>
            <person name="Ravi V."/>
            <person name="Maurya A.K."/>
            <person name="Lian M.M."/>
            <person name="Swann J.B."/>
            <person name="Ohta Y."/>
            <person name="Flajnik M.F."/>
            <person name="Sutoh Y."/>
            <person name="Kasahara M."/>
            <person name="Hoon S."/>
            <person name="Gangu V."/>
            <person name="Roy S.W."/>
            <person name="Irimia M."/>
            <person name="Korzh V."/>
            <person name="Kondrychyn I."/>
            <person name="Lim Z.W."/>
            <person name="Tay B.H."/>
            <person name="Tohari S."/>
            <person name="Kong K.W."/>
            <person name="Ho S."/>
            <person name="Lorente-Galdos B."/>
            <person name="Quilez J."/>
            <person name="Marques-Bonet T."/>
            <person name="Raney B.J."/>
            <person name="Ingham P.W."/>
            <person name="Tay A."/>
            <person name="Hillier L.W."/>
            <person name="Minx P."/>
            <person name="Boehm T."/>
            <person name="Wilson R.K."/>
            <person name="Brenner S."/>
            <person name="Warren W.C."/>
        </authorList>
    </citation>
    <scope>NUCLEOTIDE SEQUENCE</scope>
    <source>
        <tissue evidence="8">Intestine</tissue>
    </source>
</reference>
<dbReference type="PROSITE" id="PS01225">
    <property type="entry name" value="CTCK_2"/>
    <property type="match status" value="1"/>
</dbReference>
<organism evidence="8">
    <name type="scientific">Callorhinchus milii</name>
    <name type="common">Ghost shark</name>
    <dbReference type="NCBI Taxonomy" id="7868"/>
    <lineage>
        <taxon>Eukaryota</taxon>
        <taxon>Metazoa</taxon>
        <taxon>Chordata</taxon>
        <taxon>Craniata</taxon>
        <taxon>Vertebrata</taxon>
        <taxon>Chondrichthyes</taxon>
        <taxon>Holocephali</taxon>
        <taxon>Chimaeriformes</taxon>
        <taxon>Callorhinchidae</taxon>
        <taxon>Callorhinchus</taxon>
    </lineage>
</organism>
<evidence type="ECO:0000256" key="3">
    <source>
        <dbReference type="PROSITE-ProRule" id="PRU00039"/>
    </source>
</evidence>